<proteinExistence type="predicted"/>
<reference evidence="1 2" key="1">
    <citation type="submission" date="2015-05" db="EMBL/GenBank/DDBJ databases">
        <title>Genome sequencing and analysis of members of genus Stenotrophomonas.</title>
        <authorList>
            <person name="Patil P.P."/>
            <person name="Midha S."/>
            <person name="Patil P.B."/>
        </authorList>
    </citation>
    <scope>NUCLEOTIDE SEQUENCE [LARGE SCALE GENOMIC DNA]</scope>
    <source>
        <strain evidence="1 2">DSM 12575</strain>
    </source>
</reference>
<sequence length="177" mass="18229">MADEYTATDFNGLPPAATLEGTDVVPLQRGTGADSTKRTTVSGIAAKTLAGILTSSGVRATINGDQVTIEGVGAAIVEITGSAYTLGLQNMNRFNPCNNATAQTITIPPQSSVAWPNDIQLEGAQTGAGAVTFVAGPGVTLRKSSDITATTKNQYSPWGLKRIGLNEWLLFGKMGGA</sequence>
<accession>A0ABR5NFG2</accession>
<comment type="caution">
    <text evidence="1">The sequence shown here is derived from an EMBL/GenBank/DDBJ whole genome shotgun (WGS) entry which is preliminary data.</text>
</comment>
<keyword evidence="2" id="KW-1185">Reference proteome</keyword>
<gene>
    <name evidence="1" type="ORF">ABB22_17410</name>
</gene>
<dbReference type="Proteomes" id="UP000050902">
    <property type="component" value="Unassembled WGS sequence"/>
</dbReference>
<protein>
    <recommendedName>
        <fullName evidence="3">Phage tail protein</fullName>
    </recommendedName>
</protein>
<organism evidence="1 2">
    <name type="scientific">Stenotrophomonas nitritireducens</name>
    <dbReference type="NCBI Taxonomy" id="83617"/>
    <lineage>
        <taxon>Bacteria</taxon>
        <taxon>Pseudomonadati</taxon>
        <taxon>Pseudomonadota</taxon>
        <taxon>Gammaproteobacteria</taxon>
        <taxon>Lysobacterales</taxon>
        <taxon>Lysobacteraceae</taxon>
        <taxon>Stenotrophomonas</taxon>
    </lineage>
</organism>
<dbReference type="EMBL" id="LDJG01000049">
    <property type="protein sequence ID" value="KRG53617.1"/>
    <property type="molecule type" value="Genomic_DNA"/>
</dbReference>
<name>A0ABR5NFG2_9GAMM</name>
<evidence type="ECO:0000313" key="1">
    <source>
        <dbReference type="EMBL" id="KRG53617.1"/>
    </source>
</evidence>
<evidence type="ECO:0008006" key="3">
    <source>
        <dbReference type="Google" id="ProtNLM"/>
    </source>
</evidence>
<dbReference type="RefSeq" id="WP_057505444.1">
    <property type="nucleotide sequence ID" value="NZ_LDJG01000049.1"/>
</dbReference>
<evidence type="ECO:0000313" key="2">
    <source>
        <dbReference type="Proteomes" id="UP000050902"/>
    </source>
</evidence>